<dbReference type="KEGG" id="eaz:JHT90_01410"/>
<gene>
    <name evidence="8" type="ORF">JHT90_01410</name>
</gene>
<reference evidence="8 9" key="1">
    <citation type="submission" date="2021-01" db="EMBL/GenBank/DDBJ databases">
        <title>Entomomonas sp. F2A isolated from a house cricket (Acheta domesticus).</title>
        <authorList>
            <person name="Spergser J."/>
            <person name="Busse H.-J."/>
        </authorList>
    </citation>
    <scope>NUCLEOTIDE SEQUENCE [LARGE SCALE GENOMIC DNA]</scope>
    <source>
        <strain evidence="8 9">F2A</strain>
    </source>
</reference>
<organism evidence="8 9">
    <name type="scientific">Entomomonas asaccharolytica</name>
    <dbReference type="NCBI Taxonomy" id="2785331"/>
    <lineage>
        <taxon>Bacteria</taxon>
        <taxon>Pseudomonadati</taxon>
        <taxon>Pseudomonadota</taxon>
        <taxon>Gammaproteobacteria</taxon>
        <taxon>Pseudomonadales</taxon>
        <taxon>Pseudomonadaceae</taxon>
        <taxon>Entomomonas</taxon>
    </lineage>
</organism>
<name>A0A974NG92_9GAMM</name>
<keyword evidence="9" id="KW-1185">Reference proteome</keyword>
<dbReference type="EMBL" id="CP067393">
    <property type="protein sequence ID" value="QQP85944.1"/>
    <property type="molecule type" value="Genomic_DNA"/>
</dbReference>
<evidence type="ECO:0000256" key="3">
    <source>
        <dbReference type="ARBA" id="ARBA00023136"/>
    </source>
</evidence>
<dbReference type="Pfam" id="PF13627">
    <property type="entry name" value="LptM_cons"/>
    <property type="match status" value="1"/>
</dbReference>
<evidence type="ECO:0000256" key="5">
    <source>
        <dbReference type="ARBA" id="ARBA00023237"/>
    </source>
</evidence>
<evidence type="ECO:0000256" key="6">
    <source>
        <dbReference type="ARBA" id="ARBA00023288"/>
    </source>
</evidence>
<protein>
    <submittedName>
        <fullName evidence="8">Lipoprotein</fullName>
    </submittedName>
</protein>
<dbReference type="GO" id="GO:0009279">
    <property type="term" value="C:cell outer membrane"/>
    <property type="evidence" value="ECO:0007669"/>
    <property type="project" value="UniProtKB-SubCell"/>
</dbReference>
<evidence type="ECO:0000256" key="1">
    <source>
        <dbReference type="ARBA" id="ARBA00004459"/>
    </source>
</evidence>
<sequence>MKLLRLPIVIVVTYAFALTGCGQKGPLYLPEKQTAPLITTEPTRTNVTNSQATSETEATTQDQASPEYTNEAAQ</sequence>
<evidence type="ECO:0000256" key="4">
    <source>
        <dbReference type="ARBA" id="ARBA00023139"/>
    </source>
</evidence>
<dbReference type="PROSITE" id="PS51257">
    <property type="entry name" value="PROKAR_LIPOPROTEIN"/>
    <property type="match status" value="1"/>
</dbReference>
<keyword evidence="4" id="KW-0564">Palmitate</keyword>
<comment type="subcellular location">
    <subcellularLocation>
        <location evidence="1">Cell outer membrane</location>
        <topology evidence="1">Lipid-anchor</topology>
    </subcellularLocation>
</comment>
<proteinExistence type="predicted"/>
<keyword evidence="5" id="KW-0998">Cell outer membrane</keyword>
<dbReference type="NCBIfam" id="NF047847">
    <property type="entry name" value="SS_mature_LptM"/>
    <property type="match status" value="1"/>
</dbReference>
<evidence type="ECO:0000256" key="7">
    <source>
        <dbReference type="SAM" id="MobiDB-lite"/>
    </source>
</evidence>
<accession>A0A974NG92</accession>
<dbReference type="Proteomes" id="UP000595278">
    <property type="component" value="Chromosome"/>
</dbReference>
<keyword evidence="2" id="KW-0732">Signal</keyword>
<dbReference type="InterPro" id="IPR032831">
    <property type="entry name" value="LptM_cons"/>
</dbReference>
<feature type="region of interest" description="Disordered" evidence="7">
    <location>
        <begin position="38"/>
        <end position="74"/>
    </location>
</feature>
<evidence type="ECO:0000313" key="9">
    <source>
        <dbReference type="Proteomes" id="UP000595278"/>
    </source>
</evidence>
<keyword evidence="3" id="KW-0472">Membrane</keyword>
<dbReference type="AlphaFoldDB" id="A0A974NG92"/>
<evidence type="ECO:0000313" key="8">
    <source>
        <dbReference type="EMBL" id="QQP85944.1"/>
    </source>
</evidence>
<evidence type="ECO:0000256" key="2">
    <source>
        <dbReference type="ARBA" id="ARBA00022729"/>
    </source>
</evidence>
<keyword evidence="6 8" id="KW-0449">Lipoprotein</keyword>